<feature type="compositionally biased region" description="Basic and acidic residues" evidence="1">
    <location>
        <begin position="2282"/>
        <end position="2299"/>
    </location>
</feature>
<feature type="region of interest" description="Disordered" evidence="1">
    <location>
        <begin position="1341"/>
        <end position="1368"/>
    </location>
</feature>
<dbReference type="Proteomes" id="UP000193944">
    <property type="component" value="Unassembled WGS sequence"/>
</dbReference>
<reference evidence="2 3" key="2">
    <citation type="submission" date="2016-08" db="EMBL/GenBank/DDBJ databases">
        <title>Pervasive Adenine N6-methylation of Active Genes in Fungi.</title>
        <authorList>
            <consortium name="DOE Joint Genome Institute"/>
            <person name="Mondo S.J."/>
            <person name="Dannebaum R.O."/>
            <person name="Kuo R.C."/>
            <person name="Labutti K."/>
            <person name="Haridas S."/>
            <person name="Kuo A."/>
            <person name="Salamov A."/>
            <person name="Ahrendt S.R."/>
            <person name="Lipzen A."/>
            <person name="Sullivan W."/>
            <person name="Andreopoulos W.B."/>
            <person name="Clum A."/>
            <person name="Lindquist E."/>
            <person name="Daum C."/>
            <person name="Ramamoorthy G.K."/>
            <person name="Gryganskyi A."/>
            <person name="Culley D."/>
            <person name="Magnuson J.K."/>
            <person name="James T.Y."/>
            <person name="O'Malley M.A."/>
            <person name="Stajich J.E."/>
            <person name="Spatafora J.W."/>
            <person name="Visel A."/>
            <person name="Grigoriev I.V."/>
        </authorList>
    </citation>
    <scope>NUCLEOTIDE SEQUENCE [LARGE SCALE GENOMIC DNA]</scope>
    <source>
        <strain evidence="2 3">S4</strain>
    </source>
</reference>
<feature type="compositionally biased region" description="Basic and acidic residues" evidence="1">
    <location>
        <begin position="1459"/>
        <end position="1469"/>
    </location>
</feature>
<evidence type="ECO:0000256" key="1">
    <source>
        <dbReference type="SAM" id="MobiDB-lite"/>
    </source>
</evidence>
<dbReference type="EMBL" id="MCFG01000161">
    <property type="protein sequence ID" value="ORX79880.1"/>
    <property type="molecule type" value="Genomic_DNA"/>
</dbReference>
<dbReference type="STRING" id="1754192.A0A1Y1X250"/>
<keyword evidence="3" id="KW-1185">Reference proteome</keyword>
<reference evidence="2 3" key="1">
    <citation type="submission" date="2016-08" db="EMBL/GenBank/DDBJ databases">
        <title>A Parts List for Fungal Cellulosomes Revealed by Comparative Genomics.</title>
        <authorList>
            <consortium name="DOE Joint Genome Institute"/>
            <person name="Haitjema C.H."/>
            <person name="Gilmore S.P."/>
            <person name="Henske J.K."/>
            <person name="Solomon K.V."/>
            <person name="De Groot R."/>
            <person name="Kuo A."/>
            <person name="Mondo S.J."/>
            <person name="Salamov A.A."/>
            <person name="Labutti K."/>
            <person name="Zhao Z."/>
            <person name="Chiniquy J."/>
            <person name="Barry K."/>
            <person name="Brewer H.M."/>
            <person name="Purvine S.O."/>
            <person name="Wright A.T."/>
            <person name="Boxma B."/>
            <person name="Van Alen T."/>
            <person name="Hackstein J.H."/>
            <person name="Baker S.E."/>
            <person name="Grigoriev I.V."/>
            <person name="O'Malley M.A."/>
        </authorList>
    </citation>
    <scope>NUCLEOTIDE SEQUENCE [LARGE SCALE GENOMIC DNA]</scope>
    <source>
        <strain evidence="2 3">S4</strain>
    </source>
</reference>
<organism evidence="2 3">
    <name type="scientific">Anaeromyces robustus</name>
    <dbReference type="NCBI Taxonomy" id="1754192"/>
    <lineage>
        <taxon>Eukaryota</taxon>
        <taxon>Fungi</taxon>
        <taxon>Fungi incertae sedis</taxon>
        <taxon>Chytridiomycota</taxon>
        <taxon>Chytridiomycota incertae sedis</taxon>
        <taxon>Neocallimastigomycetes</taxon>
        <taxon>Neocallimastigales</taxon>
        <taxon>Neocallimastigaceae</taxon>
        <taxon>Anaeromyces</taxon>
    </lineage>
</organism>
<feature type="region of interest" description="Disordered" evidence="1">
    <location>
        <begin position="2241"/>
        <end position="2316"/>
    </location>
</feature>
<protein>
    <submittedName>
        <fullName evidence="2">Uncharacterized protein</fullName>
    </submittedName>
</protein>
<feature type="compositionally biased region" description="Low complexity" evidence="1">
    <location>
        <begin position="1342"/>
        <end position="1368"/>
    </location>
</feature>
<accession>A0A1Y1X250</accession>
<comment type="caution">
    <text evidence="2">The sequence shown here is derived from an EMBL/GenBank/DDBJ whole genome shotgun (WGS) entry which is preliminary data.</text>
</comment>
<dbReference type="GO" id="GO:0060294">
    <property type="term" value="P:cilium movement involved in cell motility"/>
    <property type="evidence" value="ECO:0007669"/>
    <property type="project" value="InterPro"/>
</dbReference>
<proteinExistence type="predicted"/>
<feature type="compositionally biased region" description="Basic and acidic residues" evidence="1">
    <location>
        <begin position="2245"/>
        <end position="2266"/>
    </location>
</feature>
<feature type="compositionally biased region" description="Basic residues" evidence="1">
    <location>
        <begin position="1506"/>
        <end position="1518"/>
    </location>
</feature>
<evidence type="ECO:0000313" key="2">
    <source>
        <dbReference type="EMBL" id="ORX79880.1"/>
    </source>
</evidence>
<dbReference type="InterPro" id="IPR039586">
    <property type="entry name" value="CFAP46"/>
</dbReference>
<feature type="region of interest" description="Disordered" evidence="1">
    <location>
        <begin position="1458"/>
        <end position="1524"/>
    </location>
</feature>
<dbReference type="GO" id="GO:0035082">
    <property type="term" value="P:axoneme assembly"/>
    <property type="evidence" value="ECO:0007669"/>
    <property type="project" value="InterPro"/>
</dbReference>
<dbReference type="OrthoDB" id="68437at2759"/>
<dbReference type="PANTHER" id="PTHR15977:SF15">
    <property type="entry name" value="CILIA- AND FLAGELLA-ASSOCIATED PROTEIN 46"/>
    <property type="match status" value="1"/>
</dbReference>
<name>A0A1Y1X250_9FUNG</name>
<gene>
    <name evidence="2" type="ORF">BCR32DRAFT_246019</name>
</gene>
<feature type="compositionally biased region" description="Low complexity" evidence="1">
    <location>
        <begin position="1470"/>
        <end position="1492"/>
    </location>
</feature>
<sequence>MSTVEHIDSILNVPYGKLSKKEIEYCLNVIRTKRHEVIFNTTTGLYIKMAKHALARELWSISSKCCKSIAYMINNYKVEKSMECELYLLNGYYISRTPYIENDQIKKYKKNNTIYITKVNNDSEALKNAIISFKMAIQIQNHDLIINATVFTWNIIEFWLNVSREFSYLFYYILKMFDDTITQIKYKNKKWALFIKYELTKCLIDIKKFNYNLHKIKLKNIGKDNMDVDFDVNDTSIFPENSYLKNILMNIKEDKRLMFFLLIEKSVSSISNDNINELIINNINNLATLSKLYDPEDFPDFLELYVKFILTNNKKSETKKQIKKLIQQYKIKDHEKIFISLIKCSKKLPLSEKKIDKHFKNILKYNTTIIENEEEGHTISFDSFKWSPQNYFVNLAYLALESKNYSKVRAILNEIKFSGYTDKTLVLKKKLIEIYVDMDEYLANPSLVLLSEDSINFQLSKMKKMKELITSYEKQDGDKNFIQKVIQIMWNYMFPLLQTRLYPKIKPYIEFLYRILNRINSPLFILRSVIGKELAKICEYDLEYTRALKYLRNAYLIVNDYDGLLKSNAYHLLNLKCYTQQNDVTEEERLYLKIEDIRKSHNTLSDAELENILKIHLNNFTNAKRNMEVEDILPKKYNMDNYTIRHIDEFNTYNRCKTAMMALLKIIDLAFQRKIYSIAFDGASIIIFNKWNKIFSSDDYYKISLAHVSHIRSYIILHYWKIFKNNKQLKNNNITSGNNNDENNDIRNHKDINIDINNSKNENKKYNSNNKLNDKNDKFFDYYESRNDSLPYKEKLMEDVLRAINIGLELNKKWIVNNSASIIYDFILIQSKTIINENKDCLFMGYFDEIKILYEKLKISNETSSLLYIYISAIYMQALIESIEYELYGEIKLTNEQRKLLEKTNSSSKKVELNNYFNTVKEIYNFFISSNLKLDNYISMTISSLWIRYKQSKASEEENSIKEIEKNSLFSIDNLENVKVYSIIEYEKKITKILNQYLEMDNNLTLSNWIESLVRIGRCAMKEKLYNIAYKCFNSALKQKVPTNIQSNQYKNKYDANICFYWTSVGYFEYANVYQEFININYIITNIQKMHLDSINYLVESLKYLRLQSSISYELFLEIAKRTWNISLKLLKYKTSYPALEKVLYELIFISSRITTEQKKFKEYFKDPENQVVPIFSHIFSLLLELNILNNNWTSGLHIISKLNALLPKKSADNYCYLEKLQFFFHTHNEMGLNALFMNRPELQLYYWTNIACMEENSKEQVDNAYKTCIDLCEEPTKKAEYIIKYVDWMYTHHVNYDQYYHYLEKAWDLIDPNIKIKINKIHNCKNNQIELKKENINEATNSDNNNYSNDNNNNVNDNKNNENNENENIVENNNENINENNNKNNEDYSIYIDETKQYSVYQIELLIRSFILYLTIKHTKSNTNKCISTIYTLLYNLIQNSYKTVLLLQSDYKKRKNKNYDSKNDLSKNNKNNNGNNDNSNNNENNENVSNDPKEDEEINEKSNKNKNNKNNKKGNNNKKDTKSDPLTINDYYYSITLPELPNKNSKDWIKYVWPNAAFNILEDSENKGILKKDNLESPLSLIGAIFYIIEECFTLFKYNYIYFFQWINEVLINHFIESDKNLIKSLNYALGFHIYHKMNEKGIAYNKYYELLNQFPVFNTNINLLTEEKSYSIDKLDILQDFPYNNNCILIKIIEFIIMNKDLIEVNKIINIISQIEERSSIRNENVMSELIYCKLYLQDHINKNEIEIYSPKQYVELCKIGLNLKCHVKTKYKIAVCYLEYLVKNNYSFEEFDKVCHITLNILLNSASPQDWYSNVLIGKFHQTIGILLSEYILKWEKNPNKIFKLAYEHFNLGLSIFDSNQLYYYKSILIIDYTKVIYSHLLYNKIWSKNLLLICLSLLKESQISLERYKMMEDSNEFIETTEYKNCVDLITILTIEIYIIINQLNEKILYGDKISIDSMISNYIMDSYIPDNINEKYQSIKRISLEEAQRKRSLLDDKSKHELVSNLQLSDSNNNNTISNEAIICMNECFKNVISMGLASLDYEYIELCSEYLYKLTNDDLSHKFGYLSLLQNCVYSNAFKELLIKTTNSFYPYSYIKSLLQKQVNSNKEYYAHNNITIGWKRFIMSKNYLTNFKNIPKGIDILIIQHSLNKKMLYTGLINREVNQGKGKEGSIFQYDFLEYKVDYEEWKKLIYDYNSLIEKYEIDSNILDYIIKKEFNERKEKLLLMNQEINQNQSGNETKKDNEKVEEKVERKEKEKENKKKSKQEKKNNKNNNNKKDEKINKKEKEEKEKENEIEENNIENSNEEIKNKINDNENQINNNENNNEKYNNNNNKNNHYNIDMEIKEKLPENIIKLFQSYIGKIVDYLTPIFEHYKKKKPVEVDKKKITNKKNESEKEDKTKYNLIICCDKTFLYLPLGLIFNLFSSWDIIYKEFSYNMLLHRYREQFSSDKEFPPQNQDFVEVNYLNCMVNFDKDVYAKKDNSELKDIQINNINELKNIFTSNNILNKWPGSYFTKIQNAQSEQFFAPPGFLYINYKRLFDEISLDKFNYNLSGVNHAILLENIAISKFKTKVYKHNIKETINTIMLLSLYGVNNIYYQPYLVDLNTNKILLDTIFKCHGVPLNEILLGLYKVSKVPLTCCECFGLPTSLKIKTEKKEN</sequence>
<dbReference type="PANTHER" id="PTHR15977">
    <property type="entry name" value="CILIA- AND FLAGELLA-ASSOCIATED PROTEIN 46"/>
    <property type="match status" value="1"/>
</dbReference>
<evidence type="ECO:0000313" key="3">
    <source>
        <dbReference type="Proteomes" id="UP000193944"/>
    </source>
</evidence>